<gene>
    <name evidence="8" type="ORF">LSUB1_G003673</name>
</gene>
<keyword evidence="2 6" id="KW-0812">Transmembrane</keyword>
<proteinExistence type="inferred from homology"/>
<organism evidence="8 9">
    <name type="scientific">Lachnellula subtilissima</name>
    <dbReference type="NCBI Taxonomy" id="602034"/>
    <lineage>
        <taxon>Eukaryota</taxon>
        <taxon>Fungi</taxon>
        <taxon>Dikarya</taxon>
        <taxon>Ascomycota</taxon>
        <taxon>Pezizomycotina</taxon>
        <taxon>Leotiomycetes</taxon>
        <taxon>Helotiales</taxon>
        <taxon>Lachnaceae</taxon>
        <taxon>Lachnellula</taxon>
    </lineage>
</organism>
<evidence type="ECO:0000256" key="1">
    <source>
        <dbReference type="ARBA" id="ARBA00004141"/>
    </source>
</evidence>
<evidence type="ECO:0000256" key="2">
    <source>
        <dbReference type="ARBA" id="ARBA00022692"/>
    </source>
</evidence>
<dbReference type="InterPro" id="IPR052337">
    <property type="entry name" value="SAT4-like"/>
</dbReference>
<keyword evidence="3 6" id="KW-1133">Transmembrane helix</keyword>
<dbReference type="PANTHER" id="PTHR33048:SF146">
    <property type="entry name" value="INTEGRAL MEMBRANE PROTEIN"/>
    <property type="match status" value="1"/>
</dbReference>
<dbReference type="OrthoDB" id="5342292at2759"/>
<keyword evidence="9" id="KW-1185">Reference proteome</keyword>
<evidence type="ECO:0000313" key="8">
    <source>
        <dbReference type="EMBL" id="TVY40097.1"/>
    </source>
</evidence>
<comment type="similarity">
    <text evidence="5">Belongs to the SAT4 family.</text>
</comment>
<evidence type="ECO:0000256" key="5">
    <source>
        <dbReference type="ARBA" id="ARBA00038359"/>
    </source>
</evidence>
<dbReference type="PANTHER" id="PTHR33048">
    <property type="entry name" value="PTH11-LIKE INTEGRAL MEMBRANE PROTEIN (AFU_ORTHOLOGUE AFUA_5G11245)"/>
    <property type="match status" value="1"/>
</dbReference>
<reference evidence="8 9" key="1">
    <citation type="submission" date="2018-05" db="EMBL/GenBank/DDBJ databases">
        <title>Genome sequencing and assembly of the regulated plant pathogen Lachnellula willkommii and related sister species for the development of diagnostic species identification markers.</title>
        <authorList>
            <person name="Giroux E."/>
            <person name="Bilodeau G."/>
        </authorList>
    </citation>
    <scope>NUCLEOTIDE SEQUENCE [LARGE SCALE GENOMIC DNA]</scope>
    <source>
        <strain evidence="8 9">CBS 197.66</strain>
    </source>
</reference>
<feature type="transmembrane region" description="Helical" evidence="6">
    <location>
        <begin position="32"/>
        <end position="56"/>
    </location>
</feature>
<feature type="transmembrane region" description="Helical" evidence="6">
    <location>
        <begin position="163"/>
        <end position="188"/>
    </location>
</feature>
<dbReference type="InterPro" id="IPR049326">
    <property type="entry name" value="Rhodopsin_dom_fungi"/>
</dbReference>
<dbReference type="EMBL" id="QGMJ01000195">
    <property type="protein sequence ID" value="TVY40097.1"/>
    <property type="molecule type" value="Genomic_DNA"/>
</dbReference>
<protein>
    <recommendedName>
        <fullName evidence="7">Rhodopsin domain-containing protein</fullName>
    </recommendedName>
</protein>
<dbReference type="Proteomes" id="UP000462212">
    <property type="component" value="Unassembled WGS sequence"/>
</dbReference>
<evidence type="ECO:0000256" key="3">
    <source>
        <dbReference type="ARBA" id="ARBA00022989"/>
    </source>
</evidence>
<evidence type="ECO:0000259" key="7">
    <source>
        <dbReference type="Pfam" id="PF20684"/>
    </source>
</evidence>
<comment type="caution">
    <text evidence="8">The sequence shown here is derived from an EMBL/GenBank/DDBJ whole genome shotgun (WGS) entry which is preliminary data.</text>
</comment>
<sequence>MNALPPGTDLSTIALAPNPSGAPPNFVDPPSLANAVTGVGITLIIISGIFVILRVIANTKHPRRLGVDDCMYTFGAFHARCHKDFLGRLALVLILRSTNSIALVSQRGTSRHIWDVPLSIVTVNWIKIQATIQIVAAPTIWAAKSAILALYIRLFGTTKWLRLTCYCWIVLMALFYGSNIVIAVVYCIPRKGEAWDGTSFQRCATSGWSAVMIGCFSASADIVIFLLPFSVVLNLKLSPRRRLGLILVFMTGLLLVILSLVSVALRIRVFRGHDPTWNGSGLTIVTYAENFGTVIVSCAPALSAFWFNVIPQSHLWLSLQSTLRLSSWKSRSSRQSSIQNIELEYGSSSHVISRKTDIEVVSDHISVGPARSYYEVGRSEVYQGR</sequence>
<feature type="transmembrane region" description="Helical" evidence="6">
    <location>
        <begin position="287"/>
        <end position="310"/>
    </location>
</feature>
<dbReference type="Pfam" id="PF20684">
    <property type="entry name" value="Fung_rhodopsin"/>
    <property type="match status" value="1"/>
</dbReference>
<dbReference type="AlphaFoldDB" id="A0A8H8UDT1"/>
<accession>A0A8H8UDT1</accession>
<comment type="subcellular location">
    <subcellularLocation>
        <location evidence="1">Membrane</location>
        <topology evidence="1">Multi-pass membrane protein</topology>
    </subcellularLocation>
</comment>
<keyword evidence="4 6" id="KW-0472">Membrane</keyword>
<feature type="domain" description="Rhodopsin" evidence="7">
    <location>
        <begin position="53"/>
        <end position="304"/>
    </location>
</feature>
<dbReference type="GO" id="GO:0016020">
    <property type="term" value="C:membrane"/>
    <property type="evidence" value="ECO:0007669"/>
    <property type="project" value="UniProtKB-SubCell"/>
</dbReference>
<feature type="transmembrane region" description="Helical" evidence="6">
    <location>
        <begin position="208"/>
        <end position="233"/>
    </location>
</feature>
<name>A0A8H8UDT1_9HELO</name>
<evidence type="ECO:0000256" key="4">
    <source>
        <dbReference type="ARBA" id="ARBA00023136"/>
    </source>
</evidence>
<feature type="transmembrane region" description="Helical" evidence="6">
    <location>
        <begin position="245"/>
        <end position="267"/>
    </location>
</feature>
<evidence type="ECO:0000313" key="9">
    <source>
        <dbReference type="Proteomes" id="UP000462212"/>
    </source>
</evidence>
<evidence type="ECO:0000256" key="6">
    <source>
        <dbReference type="SAM" id="Phobius"/>
    </source>
</evidence>